<feature type="transmembrane region" description="Helical" evidence="1">
    <location>
        <begin position="26"/>
        <end position="45"/>
    </location>
</feature>
<reference evidence="3" key="2">
    <citation type="journal article" date="2016" name="Int. J. Syst. Evol. Microbiol.">
        <title>Complete genome sequence and cell structure of Limnochorda pilosa, a Gram-negative spore-former within the phylum Firmicutes.</title>
        <authorList>
            <person name="Watanabe M."/>
            <person name="Kojima H."/>
            <person name="Fukui M."/>
        </authorList>
    </citation>
    <scope>NUCLEOTIDE SEQUENCE [LARGE SCALE GENOMIC DNA]</scope>
    <source>
        <strain evidence="3">HC45</strain>
    </source>
</reference>
<dbReference type="AlphaFoldDB" id="A0A0K2SIE4"/>
<proteinExistence type="predicted"/>
<reference evidence="3" key="1">
    <citation type="submission" date="2015-07" db="EMBL/GenBank/DDBJ databases">
        <title>Complete genome sequence and phylogenetic analysis of Limnochorda pilosa.</title>
        <authorList>
            <person name="Watanabe M."/>
            <person name="Kojima H."/>
            <person name="Fukui M."/>
        </authorList>
    </citation>
    <scope>NUCLEOTIDE SEQUENCE [LARGE SCALE GENOMIC DNA]</scope>
    <source>
        <strain evidence="3">HC45</strain>
    </source>
</reference>
<gene>
    <name evidence="2" type="ORF">LIP_0930</name>
</gene>
<sequence>METRLNWKRLAYLSLFDLRNATRDPLLEVLIYVPFVILALLRLGLPPLRAALLRHPGFDLALHYPFIISLVPLLMPIMVGMVVGFILLEERDENVLTAISVTSLSKASHLAYKTIVPMAYATVISYASIHLAGLGTYPIAATIPGVLVCSLVAPVVAFFVAAYAENKVTGLVLAKASGLLVIFPVVAHLLAGPWAWIMGVTPSFWLSIHFTTLAAGQEGAWLYLGVGTVYLVGLLVALIRRFERSVF</sequence>
<keyword evidence="1" id="KW-0472">Membrane</keyword>
<dbReference type="KEGG" id="lpil:LIP_0930"/>
<dbReference type="Proteomes" id="UP000065807">
    <property type="component" value="Chromosome"/>
</dbReference>
<feature type="transmembrane region" description="Helical" evidence="1">
    <location>
        <begin position="220"/>
        <end position="239"/>
    </location>
</feature>
<protein>
    <submittedName>
        <fullName evidence="2">Uncharacterized protein</fullName>
    </submittedName>
</protein>
<feature type="transmembrane region" description="Helical" evidence="1">
    <location>
        <begin position="141"/>
        <end position="164"/>
    </location>
</feature>
<feature type="transmembrane region" description="Helical" evidence="1">
    <location>
        <begin position="176"/>
        <end position="197"/>
    </location>
</feature>
<dbReference type="RefSeq" id="WP_068134852.1">
    <property type="nucleotide sequence ID" value="NZ_AP014924.1"/>
</dbReference>
<feature type="transmembrane region" description="Helical" evidence="1">
    <location>
        <begin position="110"/>
        <end position="129"/>
    </location>
</feature>
<accession>A0A0K2SIE4</accession>
<dbReference type="EMBL" id="AP014924">
    <property type="protein sequence ID" value="BAS26787.1"/>
    <property type="molecule type" value="Genomic_DNA"/>
</dbReference>
<dbReference type="OrthoDB" id="1551065at2"/>
<organism evidence="2 3">
    <name type="scientific">Limnochorda pilosa</name>
    <dbReference type="NCBI Taxonomy" id="1555112"/>
    <lineage>
        <taxon>Bacteria</taxon>
        <taxon>Bacillati</taxon>
        <taxon>Bacillota</taxon>
        <taxon>Limnochordia</taxon>
        <taxon>Limnochordales</taxon>
        <taxon>Limnochordaceae</taxon>
        <taxon>Limnochorda</taxon>
    </lineage>
</organism>
<dbReference type="STRING" id="1555112.LIP_0930"/>
<evidence type="ECO:0000256" key="1">
    <source>
        <dbReference type="SAM" id="Phobius"/>
    </source>
</evidence>
<feature type="transmembrane region" description="Helical" evidence="1">
    <location>
        <begin position="65"/>
        <end position="89"/>
    </location>
</feature>
<keyword evidence="1" id="KW-1133">Transmembrane helix</keyword>
<keyword evidence="3" id="KW-1185">Reference proteome</keyword>
<name>A0A0K2SIE4_LIMPI</name>
<evidence type="ECO:0000313" key="3">
    <source>
        <dbReference type="Proteomes" id="UP000065807"/>
    </source>
</evidence>
<evidence type="ECO:0000313" key="2">
    <source>
        <dbReference type="EMBL" id="BAS26787.1"/>
    </source>
</evidence>
<keyword evidence="1" id="KW-0812">Transmembrane</keyword>